<keyword evidence="2" id="KW-1185">Reference proteome</keyword>
<accession>B8APB7</accession>
<dbReference type="Gramene" id="BGIOSGA011362-TA">
    <property type="protein sequence ID" value="BGIOSGA011362-PA"/>
    <property type="gene ID" value="BGIOSGA011362"/>
</dbReference>
<dbReference type="HOGENOM" id="CLU_2296354_0_0_1"/>
<organism evidence="1 2">
    <name type="scientific">Oryza sativa subsp. indica</name>
    <name type="common">Rice</name>
    <dbReference type="NCBI Taxonomy" id="39946"/>
    <lineage>
        <taxon>Eukaryota</taxon>
        <taxon>Viridiplantae</taxon>
        <taxon>Streptophyta</taxon>
        <taxon>Embryophyta</taxon>
        <taxon>Tracheophyta</taxon>
        <taxon>Spermatophyta</taxon>
        <taxon>Magnoliopsida</taxon>
        <taxon>Liliopsida</taxon>
        <taxon>Poales</taxon>
        <taxon>Poaceae</taxon>
        <taxon>BOP clade</taxon>
        <taxon>Oryzoideae</taxon>
        <taxon>Oryzeae</taxon>
        <taxon>Oryzinae</taxon>
        <taxon>Oryza</taxon>
        <taxon>Oryza sativa</taxon>
    </lineage>
</organism>
<name>B8APB7_ORYSI</name>
<dbReference type="Proteomes" id="UP000007015">
    <property type="component" value="Chromosome 3"/>
</dbReference>
<evidence type="ECO:0000313" key="1">
    <source>
        <dbReference type="EMBL" id="EEC74606.1"/>
    </source>
</evidence>
<proteinExistence type="predicted"/>
<evidence type="ECO:0000313" key="2">
    <source>
        <dbReference type="Proteomes" id="UP000007015"/>
    </source>
</evidence>
<gene>
    <name evidence="1" type="ORF">OsI_10204</name>
</gene>
<protein>
    <submittedName>
        <fullName evidence="1">Uncharacterized protein</fullName>
    </submittedName>
</protein>
<dbReference type="AlphaFoldDB" id="B8APB7"/>
<reference evidence="1 2" key="1">
    <citation type="journal article" date="2005" name="PLoS Biol.">
        <title>The genomes of Oryza sativa: a history of duplications.</title>
        <authorList>
            <person name="Yu J."/>
            <person name="Wang J."/>
            <person name="Lin W."/>
            <person name="Li S."/>
            <person name="Li H."/>
            <person name="Zhou J."/>
            <person name="Ni P."/>
            <person name="Dong W."/>
            <person name="Hu S."/>
            <person name="Zeng C."/>
            <person name="Zhang J."/>
            <person name="Zhang Y."/>
            <person name="Li R."/>
            <person name="Xu Z."/>
            <person name="Li S."/>
            <person name="Li X."/>
            <person name="Zheng H."/>
            <person name="Cong L."/>
            <person name="Lin L."/>
            <person name="Yin J."/>
            <person name="Geng J."/>
            <person name="Li G."/>
            <person name="Shi J."/>
            <person name="Liu J."/>
            <person name="Lv H."/>
            <person name="Li J."/>
            <person name="Wang J."/>
            <person name="Deng Y."/>
            <person name="Ran L."/>
            <person name="Shi X."/>
            <person name="Wang X."/>
            <person name="Wu Q."/>
            <person name="Li C."/>
            <person name="Ren X."/>
            <person name="Wang J."/>
            <person name="Wang X."/>
            <person name="Li D."/>
            <person name="Liu D."/>
            <person name="Zhang X."/>
            <person name="Ji Z."/>
            <person name="Zhao W."/>
            <person name="Sun Y."/>
            <person name="Zhang Z."/>
            <person name="Bao J."/>
            <person name="Han Y."/>
            <person name="Dong L."/>
            <person name="Ji J."/>
            <person name="Chen P."/>
            <person name="Wu S."/>
            <person name="Liu J."/>
            <person name="Xiao Y."/>
            <person name="Bu D."/>
            <person name="Tan J."/>
            <person name="Yang L."/>
            <person name="Ye C."/>
            <person name="Zhang J."/>
            <person name="Xu J."/>
            <person name="Zhou Y."/>
            <person name="Yu Y."/>
            <person name="Zhang B."/>
            <person name="Zhuang S."/>
            <person name="Wei H."/>
            <person name="Liu B."/>
            <person name="Lei M."/>
            <person name="Yu H."/>
            <person name="Li Y."/>
            <person name="Xu H."/>
            <person name="Wei S."/>
            <person name="He X."/>
            <person name="Fang L."/>
            <person name="Zhang Z."/>
            <person name="Zhang Y."/>
            <person name="Huang X."/>
            <person name="Su Z."/>
            <person name="Tong W."/>
            <person name="Li J."/>
            <person name="Tong Z."/>
            <person name="Li S."/>
            <person name="Ye J."/>
            <person name="Wang L."/>
            <person name="Fang L."/>
            <person name="Lei T."/>
            <person name="Chen C."/>
            <person name="Chen H."/>
            <person name="Xu Z."/>
            <person name="Li H."/>
            <person name="Huang H."/>
            <person name="Zhang F."/>
            <person name="Xu H."/>
            <person name="Li N."/>
            <person name="Zhao C."/>
            <person name="Li S."/>
            <person name="Dong L."/>
            <person name="Huang Y."/>
            <person name="Li L."/>
            <person name="Xi Y."/>
            <person name="Qi Q."/>
            <person name="Li W."/>
            <person name="Zhang B."/>
            <person name="Hu W."/>
            <person name="Zhang Y."/>
            <person name="Tian X."/>
            <person name="Jiao Y."/>
            <person name="Liang X."/>
            <person name="Jin J."/>
            <person name="Gao L."/>
            <person name="Zheng W."/>
            <person name="Hao B."/>
            <person name="Liu S."/>
            <person name="Wang W."/>
            <person name="Yuan L."/>
            <person name="Cao M."/>
            <person name="McDermott J."/>
            <person name="Samudrala R."/>
            <person name="Wang J."/>
            <person name="Wong G.K."/>
            <person name="Yang H."/>
        </authorList>
    </citation>
    <scope>NUCLEOTIDE SEQUENCE [LARGE SCALE GENOMIC DNA]</scope>
    <source>
        <strain evidence="2">cv. 93-11</strain>
    </source>
</reference>
<dbReference type="EMBL" id="CM000128">
    <property type="protein sequence ID" value="EEC74606.1"/>
    <property type="molecule type" value="Genomic_DNA"/>
</dbReference>
<sequence length="101" mass="10610">MQQLARSLAVQALLGFEAADAVPKIAAFGRKIPQDSEVRPEADDDHLQTHALQQLYLEVGGEGKEVEVPKQVAVGIAAAKAPRPLATSASTAVTEKPLGRA</sequence>